<evidence type="ECO:0000256" key="8">
    <source>
        <dbReference type="ARBA" id="ARBA00022679"/>
    </source>
</evidence>
<evidence type="ECO:0000256" key="14">
    <source>
        <dbReference type="ARBA" id="ARBA00038036"/>
    </source>
</evidence>
<dbReference type="AlphaFoldDB" id="A0A3E0TL97"/>
<organism evidence="17 18">
    <name type="scientific">Thalassotalea euphylliae</name>
    <dbReference type="NCBI Taxonomy" id="1655234"/>
    <lineage>
        <taxon>Bacteria</taxon>
        <taxon>Pseudomonadati</taxon>
        <taxon>Pseudomonadota</taxon>
        <taxon>Gammaproteobacteria</taxon>
        <taxon>Alteromonadales</taxon>
        <taxon>Colwelliaceae</taxon>
        <taxon>Thalassotalea</taxon>
    </lineage>
</organism>
<comment type="cofactor">
    <cofactor evidence="16">
        <name>NH4(+)</name>
        <dbReference type="ChEBI" id="CHEBI:28938"/>
    </cofactor>
    <cofactor evidence="16">
        <name>K(+)</name>
        <dbReference type="ChEBI" id="CHEBI:29103"/>
    </cofactor>
    <text evidence="16">A monovalent cation. Ammonium or potassium.</text>
</comment>
<dbReference type="SUPFAM" id="SSF53067">
    <property type="entry name" value="Actin-like ATPase domain"/>
    <property type="match status" value="2"/>
</dbReference>
<dbReference type="OrthoDB" id="9781305at2"/>
<keyword evidence="16" id="KW-0479">Metal-binding</keyword>
<evidence type="ECO:0000256" key="2">
    <source>
        <dbReference type="ARBA" id="ARBA00001958"/>
    </source>
</evidence>
<dbReference type="EC" id="2.7.1.33" evidence="6 16"/>
<dbReference type="EMBL" id="QUOU01000001">
    <property type="protein sequence ID" value="REL25324.1"/>
    <property type="molecule type" value="Genomic_DNA"/>
</dbReference>
<evidence type="ECO:0000256" key="5">
    <source>
        <dbReference type="ARBA" id="ARBA00011738"/>
    </source>
</evidence>
<keyword evidence="10 16" id="KW-0418">Kinase</keyword>
<dbReference type="GO" id="GO:0004594">
    <property type="term" value="F:pantothenate kinase activity"/>
    <property type="evidence" value="ECO:0007669"/>
    <property type="project" value="UniProtKB-UniRule"/>
</dbReference>
<dbReference type="NCBIfam" id="TIGR00671">
    <property type="entry name" value="baf"/>
    <property type="match status" value="1"/>
</dbReference>
<dbReference type="GO" id="GO:0005737">
    <property type="term" value="C:cytoplasm"/>
    <property type="evidence" value="ECO:0007669"/>
    <property type="project" value="UniProtKB-SubCell"/>
</dbReference>
<dbReference type="InterPro" id="IPR004619">
    <property type="entry name" value="Type_III_PanK"/>
</dbReference>
<comment type="subunit">
    <text evidence="5 16">Homodimer.</text>
</comment>
<evidence type="ECO:0000256" key="13">
    <source>
        <dbReference type="ARBA" id="ARBA00022993"/>
    </source>
</evidence>
<keyword evidence="8 16" id="KW-0808">Transferase</keyword>
<keyword evidence="12 16" id="KW-0630">Potassium</keyword>
<dbReference type="PANTHER" id="PTHR34265:SF1">
    <property type="entry name" value="TYPE III PANTOTHENATE KINASE"/>
    <property type="match status" value="1"/>
</dbReference>
<comment type="cofactor">
    <cofactor evidence="2">
        <name>K(+)</name>
        <dbReference type="ChEBI" id="CHEBI:29103"/>
    </cofactor>
</comment>
<dbReference type="Gene3D" id="3.30.420.40">
    <property type="match status" value="2"/>
</dbReference>
<evidence type="ECO:0000256" key="7">
    <source>
        <dbReference type="ARBA" id="ARBA00022490"/>
    </source>
</evidence>
<dbReference type="CDD" id="cd24015">
    <property type="entry name" value="ASKHA_NBD_PanK-III"/>
    <property type="match status" value="1"/>
</dbReference>
<dbReference type="GO" id="GO:0005524">
    <property type="term" value="F:ATP binding"/>
    <property type="evidence" value="ECO:0007669"/>
    <property type="project" value="UniProtKB-UniRule"/>
</dbReference>
<dbReference type="PANTHER" id="PTHR34265">
    <property type="entry name" value="TYPE III PANTOTHENATE KINASE"/>
    <property type="match status" value="1"/>
</dbReference>
<evidence type="ECO:0000256" key="16">
    <source>
        <dbReference type="HAMAP-Rule" id="MF_01274"/>
    </source>
</evidence>
<dbReference type="GO" id="GO:0015937">
    <property type="term" value="P:coenzyme A biosynthetic process"/>
    <property type="evidence" value="ECO:0007669"/>
    <property type="project" value="UniProtKB-UniRule"/>
</dbReference>
<gene>
    <name evidence="16" type="primary">coaX</name>
    <name evidence="17" type="ORF">DXX93_01350</name>
</gene>
<name>A0A3E0TL97_9GAMM</name>
<dbReference type="UniPathway" id="UPA00241">
    <property type="reaction ID" value="UER00352"/>
</dbReference>
<evidence type="ECO:0000256" key="6">
    <source>
        <dbReference type="ARBA" id="ARBA00012102"/>
    </source>
</evidence>
<comment type="function">
    <text evidence="16">Catalyzes the phosphorylation of pantothenate (Pan), the first step in CoA biosynthesis.</text>
</comment>
<feature type="binding site" evidence="16">
    <location>
        <position position="128"/>
    </location>
    <ligand>
        <name>ATP</name>
        <dbReference type="ChEBI" id="CHEBI:30616"/>
    </ligand>
</feature>
<evidence type="ECO:0000313" key="17">
    <source>
        <dbReference type="EMBL" id="REL25324.1"/>
    </source>
</evidence>
<comment type="pathway">
    <text evidence="4 16">Cofactor biosynthesis; coenzyme A biosynthesis; CoA from (R)-pantothenate: step 1/5.</text>
</comment>
<reference evidence="17 18" key="1">
    <citation type="submission" date="2018-08" db="EMBL/GenBank/DDBJ databases">
        <title>Thalassotalea euphylliae genome.</title>
        <authorList>
            <person name="Summers S."/>
            <person name="Rice S.A."/>
            <person name="Freckelton M.L."/>
            <person name="Nedved B.T."/>
            <person name="Hadfield M.G."/>
        </authorList>
    </citation>
    <scope>NUCLEOTIDE SEQUENCE [LARGE SCALE GENOMIC DNA]</scope>
    <source>
        <strain evidence="17 18">H1</strain>
    </source>
</reference>
<feature type="active site" description="Proton acceptor" evidence="16">
    <location>
        <position position="104"/>
    </location>
</feature>
<evidence type="ECO:0000256" key="1">
    <source>
        <dbReference type="ARBA" id="ARBA00001206"/>
    </source>
</evidence>
<keyword evidence="7 16" id="KW-0963">Cytoplasm</keyword>
<evidence type="ECO:0000256" key="11">
    <source>
        <dbReference type="ARBA" id="ARBA00022840"/>
    </source>
</evidence>
<dbReference type="Pfam" id="PF03309">
    <property type="entry name" value="Pan_kinase"/>
    <property type="match status" value="1"/>
</dbReference>
<feature type="binding site" evidence="16">
    <location>
        <begin position="12"/>
        <end position="19"/>
    </location>
    <ligand>
        <name>ATP</name>
        <dbReference type="ChEBI" id="CHEBI:30616"/>
    </ligand>
</feature>
<evidence type="ECO:0000256" key="9">
    <source>
        <dbReference type="ARBA" id="ARBA00022741"/>
    </source>
</evidence>
<feature type="binding site" evidence="16">
    <location>
        <position position="125"/>
    </location>
    <ligand>
        <name>K(+)</name>
        <dbReference type="ChEBI" id="CHEBI:29103"/>
    </ligand>
</feature>
<proteinExistence type="inferred from homology"/>
<evidence type="ECO:0000256" key="4">
    <source>
        <dbReference type="ARBA" id="ARBA00005225"/>
    </source>
</evidence>
<dbReference type="InterPro" id="IPR043129">
    <property type="entry name" value="ATPase_NBD"/>
</dbReference>
<dbReference type="HAMAP" id="MF_01274">
    <property type="entry name" value="Pantothen_kinase_3"/>
    <property type="match status" value="1"/>
</dbReference>
<keyword evidence="13 16" id="KW-0173">Coenzyme A biosynthesis</keyword>
<comment type="subcellular location">
    <subcellularLocation>
        <location evidence="3 16">Cytoplasm</location>
    </subcellularLocation>
</comment>
<dbReference type="Proteomes" id="UP000256478">
    <property type="component" value="Unassembled WGS sequence"/>
</dbReference>
<evidence type="ECO:0000256" key="3">
    <source>
        <dbReference type="ARBA" id="ARBA00004496"/>
    </source>
</evidence>
<keyword evidence="9 16" id="KW-0547">Nucleotide-binding</keyword>
<comment type="similarity">
    <text evidence="14 16">Belongs to the type III pantothenate kinase family.</text>
</comment>
<protein>
    <recommendedName>
        <fullName evidence="15 16">Type III pantothenate kinase</fullName>
        <ecNumber evidence="6 16">2.7.1.33</ecNumber>
    </recommendedName>
    <alternativeName>
        <fullName evidence="16">PanK-III</fullName>
    </alternativeName>
    <alternativeName>
        <fullName evidence="16">Pantothenic acid kinase</fullName>
    </alternativeName>
</protein>
<feature type="binding site" evidence="16">
    <location>
        <begin position="102"/>
        <end position="105"/>
    </location>
    <ligand>
        <name>substrate</name>
    </ligand>
</feature>
<evidence type="ECO:0000256" key="10">
    <source>
        <dbReference type="ARBA" id="ARBA00022777"/>
    </source>
</evidence>
<accession>A0A3E0TL97</accession>
<feature type="binding site" evidence="16">
    <location>
        <position position="180"/>
    </location>
    <ligand>
        <name>substrate</name>
    </ligand>
</feature>
<sequence>MLMLGNKQLLIDIGNTRTKYCFVVDDKLASIQYCDNQSLSTTWFNQHWLGCDQLVLASVAHQNIEELIKHWALAQKIRCQQVKTPDKAFGVTNGYERYEQLGVDRWLAVLGASKRFANQACIVVDTGTATTIDYIDSNGCHQGGWILAGIETLFNSIQANTANVRGDRIQINSLGFGRNTNDNLAQAAWASTVGLIKQAMLTAEQLNDVTPLLVITGGNGERIAQMLDIDSTRVHYVPAIVFEGLACYLA</sequence>
<comment type="catalytic activity">
    <reaction evidence="1 16">
        <text>(R)-pantothenate + ATP = (R)-4'-phosphopantothenate + ADP + H(+)</text>
        <dbReference type="Rhea" id="RHEA:16373"/>
        <dbReference type="ChEBI" id="CHEBI:10986"/>
        <dbReference type="ChEBI" id="CHEBI:15378"/>
        <dbReference type="ChEBI" id="CHEBI:29032"/>
        <dbReference type="ChEBI" id="CHEBI:30616"/>
        <dbReference type="ChEBI" id="CHEBI:456216"/>
        <dbReference type="EC" id="2.7.1.33"/>
    </reaction>
</comment>
<dbReference type="GO" id="GO:0046872">
    <property type="term" value="F:metal ion binding"/>
    <property type="evidence" value="ECO:0007669"/>
    <property type="project" value="UniProtKB-KW"/>
</dbReference>
<comment type="caution">
    <text evidence="17">The sequence shown here is derived from an EMBL/GenBank/DDBJ whole genome shotgun (WGS) entry which is preliminary data.</text>
</comment>
<evidence type="ECO:0000256" key="12">
    <source>
        <dbReference type="ARBA" id="ARBA00022958"/>
    </source>
</evidence>
<evidence type="ECO:0000313" key="18">
    <source>
        <dbReference type="Proteomes" id="UP000256478"/>
    </source>
</evidence>
<feature type="binding site" evidence="16">
    <location>
        <position position="95"/>
    </location>
    <ligand>
        <name>substrate</name>
    </ligand>
</feature>
<keyword evidence="11 16" id="KW-0067">ATP-binding</keyword>
<evidence type="ECO:0000256" key="15">
    <source>
        <dbReference type="ARBA" id="ARBA00040883"/>
    </source>
</evidence>